<evidence type="ECO:0000256" key="8">
    <source>
        <dbReference type="ARBA" id="ARBA00022840"/>
    </source>
</evidence>
<dbReference type="Proteomes" id="UP000813463">
    <property type="component" value="Chromosome 6"/>
</dbReference>
<evidence type="ECO:0000259" key="12">
    <source>
        <dbReference type="PROSITE" id="PS50011"/>
    </source>
</evidence>
<evidence type="ECO:0000256" key="7">
    <source>
        <dbReference type="ARBA" id="ARBA00022777"/>
    </source>
</evidence>
<comment type="similarity">
    <text evidence="2">Belongs to the protein kinase superfamily. Ser/Thr protein kinase family.</text>
</comment>
<evidence type="ECO:0000256" key="1">
    <source>
        <dbReference type="ARBA" id="ARBA00004193"/>
    </source>
</evidence>
<reference evidence="14 15" key="2">
    <citation type="submission" date="2025-04" db="UniProtKB">
        <authorList>
            <consortium name="RefSeq"/>
        </authorList>
    </citation>
    <scope>IDENTIFICATION</scope>
</reference>
<evidence type="ECO:0000256" key="2">
    <source>
        <dbReference type="ARBA" id="ARBA00008684"/>
    </source>
</evidence>
<evidence type="ECO:0000313" key="13">
    <source>
        <dbReference type="Proteomes" id="UP000813463"/>
    </source>
</evidence>
<dbReference type="RefSeq" id="XP_021835798.1">
    <property type="nucleotide sequence ID" value="XM_021980106.1"/>
</dbReference>
<dbReference type="RefSeq" id="XP_021835797.1">
    <property type="nucleotide sequence ID" value="XM_021980105.1"/>
</dbReference>
<keyword evidence="4" id="KW-0723">Serine/threonine-protein kinase</keyword>
<gene>
    <name evidence="14 15" type="primary">LOC110775505</name>
</gene>
<dbReference type="KEGG" id="soe:110775505"/>
<keyword evidence="8" id="KW-0067">ATP-binding</keyword>
<evidence type="ECO:0000256" key="5">
    <source>
        <dbReference type="ARBA" id="ARBA00022679"/>
    </source>
</evidence>
<keyword evidence="5" id="KW-0808">Transferase</keyword>
<dbReference type="GO" id="GO:0004672">
    <property type="term" value="F:protein kinase activity"/>
    <property type="evidence" value="ECO:0000318"/>
    <property type="project" value="GO_Central"/>
</dbReference>
<name>A0A9R0HRS3_SPIOL</name>
<dbReference type="CDD" id="cd14066">
    <property type="entry name" value="STKc_IRAK"/>
    <property type="match status" value="1"/>
</dbReference>
<dbReference type="Gene3D" id="3.30.200.20">
    <property type="entry name" value="Phosphorylase Kinase, domain 1"/>
    <property type="match status" value="1"/>
</dbReference>
<dbReference type="SUPFAM" id="SSF56112">
    <property type="entry name" value="Protein kinase-like (PK-like)"/>
    <property type="match status" value="1"/>
</dbReference>
<dbReference type="InterPro" id="IPR001245">
    <property type="entry name" value="Ser-Thr/Tyr_kinase_cat_dom"/>
</dbReference>
<dbReference type="Gene3D" id="1.10.510.10">
    <property type="entry name" value="Transferase(Phosphotransferase) domain 1"/>
    <property type="match status" value="1"/>
</dbReference>
<evidence type="ECO:0000313" key="15">
    <source>
        <dbReference type="RefSeq" id="XP_021835798.1"/>
    </source>
</evidence>
<dbReference type="InterPro" id="IPR011009">
    <property type="entry name" value="Kinase-like_dom_sf"/>
</dbReference>
<accession>A0A9R0HRS3</accession>
<evidence type="ECO:0000256" key="3">
    <source>
        <dbReference type="ARBA" id="ARBA00022475"/>
    </source>
</evidence>
<keyword evidence="7 14" id="KW-0418">Kinase</keyword>
<dbReference type="AlphaFoldDB" id="A0A9R0HRS3"/>
<proteinExistence type="inferred from homology"/>
<keyword evidence="3" id="KW-1003">Cell membrane</keyword>
<dbReference type="GeneID" id="110775505"/>
<dbReference type="PROSITE" id="PS50011">
    <property type="entry name" value="PROTEIN_KINASE_DOM"/>
    <property type="match status" value="1"/>
</dbReference>
<dbReference type="OrthoDB" id="1660703at2759"/>
<dbReference type="PANTHER" id="PTHR47985:SF4">
    <property type="entry name" value="SERINE_THREONINE-PROTEIN KINASE PBL27"/>
    <property type="match status" value="1"/>
</dbReference>
<keyword evidence="10" id="KW-0449">Lipoprotein</keyword>
<dbReference type="InterPro" id="IPR000719">
    <property type="entry name" value="Prot_kinase_dom"/>
</dbReference>
<sequence length="365" mass="40165">MSCFCCGSSSQIKALRSSQSQLDNNDPNTPGANNDSGSLITKGFTLQVLTDATDNFSPECLVDVGSFGKVYRGNLRETGEIVAVEHLDMNGSRGHREFLVQVMMLSILHHPNLINFIGYCAQGNERILVHEYLPLGSLDQHLHDRSSKQNPPLNWYTRMKIALGTASALEYMHSKAIPPVIYRNLKPSNILLDNDFNAKLYDFGLSKLGPTGDKEHVSASIMGTFGYIAPEYEKTGLLTLKADVYSFGVVLLELVTGRRAVDITRPSKEQNLVSWANRIMKKPKKFPELADPLLQGNFPAQGFNQTMAVIAMCLEEKQTARPMMSDVVAAIKHISSEKLDDNVNSPPLEAGVESNDLVKGADHGI</sequence>
<keyword evidence="6" id="KW-0547">Nucleotide-binding</keyword>
<dbReference type="GO" id="GO:0005886">
    <property type="term" value="C:plasma membrane"/>
    <property type="evidence" value="ECO:0000318"/>
    <property type="project" value="GO_Central"/>
</dbReference>
<feature type="region of interest" description="Disordered" evidence="11">
    <location>
        <begin position="340"/>
        <end position="365"/>
    </location>
</feature>
<feature type="region of interest" description="Disordered" evidence="11">
    <location>
        <begin position="17"/>
        <end position="37"/>
    </location>
</feature>
<comment type="subcellular location">
    <subcellularLocation>
        <location evidence="1">Cell membrane</location>
        <topology evidence="1">Lipid-anchor</topology>
    </subcellularLocation>
</comment>
<evidence type="ECO:0000256" key="10">
    <source>
        <dbReference type="ARBA" id="ARBA00023288"/>
    </source>
</evidence>
<dbReference type="GO" id="GO:0004674">
    <property type="term" value="F:protein serine/threonine kinase activity"/>
    <property type="evidence" value="ECO:0007669"/>
    <property type="project" value="UniProtKB-KW"/>
</dbReference>
<dbReference type="PANTHER" id="PTHR47985">
    <property type="entry name" value="OS07G0668900 PROTEIN"/>
    <property type="match status" value="1"/>
</dbReference>
<reference evidence="13" key="1">
    <citation type="journal article" date="2021" name="Nat. Commun.">
        <title>Genomic analyses provide insights into spinach domestication and the genetic basis of agronomic traits.</title>
        <authorList>
            <person name="Cai X."/>
            <person name="Sun X."/>
            <person name="Xu C."/>
            <person name="Sun H."/>
            <person name="Wang X."/>
            <person name="Ge C."/>
            <person name="Zhang Z."/>
            <person name="Wang Q."/>
            <person name="Fei Z."/>
            <person name="Jiao C."/>
            <person name="Wang Q."/>
        </authorList>
    </citation>
    <scope>NUCLEOTIDE SEQUENCE [LARGE SCALE GENOMIC DNA]</scope>
    <source>
        <strain evidence="13">cv. Varoflay</strain>
    </source>
</reference>
<evidence type="ECO:0000256" key="4">
    <source>
        <dbReference type="ARBA" id="ARBA00022527"/>
    </source>
</evidence>
<organism evidence="13 14">
    <name type="scientific">Spinacia oleracea</name>
    <name type="common">Spinach</name>
    <dbReference type="NCBI Taxonomy" id="3562"/>
    <lineage>
        <taxon>Eukaryota</taxon>
        <taxon>Viridiplantae</taxon>
        <taxon>Streptophyta</taxon>
        <taxon>Embryophyta</taxon>
        <taxon>Tracheophyta</taxon>
        <taxon>Spermatophyta</taxon>
        <taxon>Magnoliopsida</taxon>
        <taxon>eudicotyledons</taxon>
        <taxon>Gunneridae</taxon>
        <taxon>Pentapetalae</taxon>
        <taxon>Caryophyllales</taxon>
        <taxon>Chenopodiaceae</taxon>
        <taxon>Chenopodioideae</taxon>
        <taxon>Anserineae</taxon>
        <taxon>Spinacia</taxon>
    </lineage>
</organism>
<evidence type="ECO:0000256" key="9">
    <source>
        <dbReference type="ARBA" id="ARBA00023136"/>
    </source>
</evidence>
<keyword evidence="13" id="KW-1185">Reference proteome</keyword>
<dbReference type="FunFam" id="1.10.510.10:FF:000032">
    <property type="entry name" value="Serine/threonine-protein kinase PBS1"/>
    <property type="match status" value="1"/>
</dbReference>
<dbReference type="GO" id="GO:0005524">
    <property type="term" value="F:ATP binding"/>
    <property type="evidence" value="ECO:0007669"/>
    <property type="project" value="UniProtKB-KW"/>
</dbReference>
<protein>
    <submittedName>
        <fullName evidence="14 15">Probable serine/threonine-protein kinase PBL26</fullName>
    </submittedName>
</protein>
<feature type="domain" description="Protein kinase" evidence="12">
    <location>
        <begin position="56"/>
        <end position="336"/>
    </location>
</feature>
<keyword evidence="9" id="KW-0472">Membrane</keyword>
<evidence type="ECO:0000256" key="6">
    <source>
        <dbReference type="ARBA" id="ARBA00022741"/>
    </source>
</evidence>
<evidence type="ECO:0000313" key="14">
    <source>
        <dbReference type="RefSeq" id="XP_021835797.1"/>
    </source>
</evidence>
<dbReference type="Pfam" id="PF07714">
    <property type="entry name" value="PK_Tyr_Ser-Thr"/>
    <property type="match status" value="1"/>
</dbReference>
<evidence type="ECO:0000256" key="11">
    <source>
        <dbReference type="SAM" id="MobiDB-lite"/>
    </source>
</evidence>